<keyword evidence="6" id="KW-1185">Reference proteome</keyword>
<dbReference type="SUPFAM" id="SSF75516">
    <property type="entry name" value="Pheromone-binding domain of LuxR-like quorum-sensing transcription factors"/>
    <property type="match status" value="1"/>
</dbReference>
<dbReference type="GO" id="GO:0003677">
    <property type="term" value="F:DNA binding"/>
    <property type="evidence" value="ECO:0007669"/>
    <property type="project" value="UniProtKB-KW"/>
</dbReference>
<dbReference type="InterPro" id="IPR000792">
    <property type="entry name" value="Tscrpt_reg_LuxR_C"/>
</dbReference>
<evidence type="ECO:0000256" key="2">
    <source>
        <dbReference type="ARBA" id="ARBA00023125"/>
    </source>
</evidence>
<comment type="caution">
    <text evidence="5">The sequence shown here is derived from an EMBL/GenBank/DDBJ whole genome shotgun (WGS) entry which is preliminary data.</text>
</comment>
<sequence>MSQIRAMADRISSVGGADNVWETALSFLPGFGLSKVVFLDLSERRTPVVRSNAGRRWNNDYRASVSSGRDPFAVNCLSRIDPVLTGVAHFESHQYLGKPALDLIAKGSETLDITTGMSVTIRPDAQAAGIGWNLMSRHSVREFAELRAHHEPEWRAWCQLTFAGLSLSDAQHPFDTLTTRERDCLAYVADGLRTADIAYRLGIAEVTVEMHLRKARHRLRARTRDHAVAVAIRQGLI</sequence>
<dbReference type="InterPro" id="IPR036693">
    <property type="entry name" value="TF_LuxR_autoind-bd_dom_sf"/>
</dbReference>
<dbReference type="Gene3D" id="1.10.10.10">
    <property type="entry name" value="Winged helix-like DNA-binding domain superfamily/Winged helix DNA-binding domain"/>
    <property type="match status" value="1"/>
</dbReference>
<keyword evidence="1" id="KW-0805">Transcription regulation</keyword>
<protein>
    <submittedName>
        <fullName evidence="5">Helix-turn-helix transcriptional regulator</fullName>
    </submittedName>
</protein>
<dbReference type="SUPFAM" id="SSF46894">
    <property type="entry name" value="C-terminal effector domain of the bipartite response regulators"/>
    <property type="match status" value="1"/>
</dbReference>
<dbReference type="InterPro" id="IPR016032">
    <property type="entry name" value="Sig_transdc_resp-reg_C-effctor"/>
</dbReference>
<evidence type="ECO:0000256" key="1">
    <source>
        <dbReference type="ARBA" id="ARBA00023015"/>
    </source>
</evidence>
<dbReference type="CDD" id="cd06170">
    <property type="entry name" value="LuxR_C_like"/>
    <property type="match status" value="1"/>
</dbReference>
<dbReference type="Gene3D" id="3.30.450.80">
    <property type="entry name" value="Transcription factor LuxR-like, autoinducer-binding domain"/>
    <property type="match status" value="1"/>
</dbReference>
<evidence type="ECO:0000259" key="4">
    <source>
        <dbReference type="PROSITE" id="PS50043"/>
    </source>
</evidence>
<accession>A0AAE3B7D2</accession>
<organism evidence="5 6">
    <name type="scientific">Sulfitobacter geojensis</name>
    <dbReference type="NCBI Taxonomy" id="1342299"/>
    <lineage>
        <taxon>Bacteria</taxon>
        <taxon>Pseudomonadati</taxon>
        <taxon>Pseudomonadota</taxon>
        <taxon>Alphaproteobacteria</taxon>
        <taxon>Rhodobacterales</taxon>
        <taxon>Roseobacteraceae</taxon>
        <taxon>Sulfitobacter</taxon>
    </lineage>
</organism>
<dbReference type="AlphaFoldDB" id="A0AAE3B7D2"/>
<dbReference type="PANTHER" id="PTHR44688:SF25">
    <property type="entry name" value="HTH LUXR-TYPE DOMAIN-CONTAINING PROTEIN"/>
    <property type="match status" value="1"/>
</dbReference>
<evidence type="ECO:0000313" key="6">
    <source>
        <dbReference type="Proteomes" id="UP000732193"/>
    </source>
</evidence>
<feature type="domain" description="HTH luxR-type" evidence="4">
    <location>
        <begin position="170"/>
        <end position="235"/>
    </location>
</feature>
<evidence type="ECO:0000256" key="3">
    <source>
        <dbReference type="ARBA" id="ARBA00023163"/>
    </source>
</evidence>
<keyword evidence="2" id="KW-0238">DNA-binding</keyword>
<keyword evidence="3" id="KW-0804">Transcription</keyword>
<gene>
    <name evidence="5" type="ORF">JQV55_16405</name>
</gene>
<dbReference type="PROSITE" id="PS50043">
    <property type="entry name" value="HTH_LUXR_2"/>
    <property type="match status" value="1"/>
</dbReference>
<dbReference type="RefSeq" id="WP_203243023.1">
    <property type="nucleotide sequence ID" value="NZ_JAFBRH010000004.1"/>
</dbReference>
<dbReference type="Pfam" id="PF00196">
    <property type="entry name" value="GerE"/>
    <property type="match status" value="1"/>
</dbReference>
<dbReference type="EMBL" id="JAFBRM010000004">
    <property type="protein sequence ID" value="MBM1715152.1"/>
    <property type="molecule type" value="Genomic_DNA"/>
</dbReference>
<dbReference type="PRINTS" id="PR00038">
    <property type="entry name" value="HTHLUXR"/>
</dbReference>
<name>A0AAE3B7D2_9RHOB</name>
<proteinExistence type="predicted"/>
<dbReference type="PANTHER" id="PTHR44688">
    <property type="entry name" value="DNA-BINDING TRANSCRIPTIONAL ACTIVATOR DEVR_DOSR"/>
    <property type="match status" value="1"/>
</dbReference>
<evidence type="ECO:0000313" key="5">
    <source>
        <dbReference type="EMBL" id="MBM1715152.1"/>
    </source>
</evidence>
<dbReference type="Proteomes" id="UP000732193">
    <property type="component" value="Unassembled WGS sequence"/>
</dbReference>
<reference evidence="5 6" key="1">
    <citation type="submission" date="2021-01" db="EMBL/GenBank/DDBJ databases">
        <title>Diatom-associated Roseobacters Show Island Model of Population Structure.</title>
        <authorList>
            <person name="Qu L."/>
            <person name="Feng X."/>
            <person name="Chen Y."/>
            <person name="Li L."/>
            <person name="Wang X."/>
            <person name="Hu Z."/>
            <person name="Wang H."/>
            <person name="Luo H."/>
        </authorList>
    </citation>
    <scope>NUCLEOTIDE SEQUENCE [LARGE SCALE GENOMIC DNA]</scope>
    <source>
        <strain evidence="5 6">TR60-84</strain>
    </source>
</reference>
<dbReference type="SMART" id="SM00421">
    <property type="entry name" value="HTH_LUXR"/>
    <property type="match status" value="1"/>
</dbReference>
<dbReference type="GO" id="GO:0006355">
    <property type="term" value="P:regulation of DNA-templated transcription"/>
    <property type="evidence" value="ECO:0007669"/>
    <property type="project" value="InterPro"/>
</dbReference>
<dbReference type="InterPro" id="IPR036388">
    <property type="entry name" value="WH-like_DNA-bd_sf"/>
</dbReference>